<keyword evidence="5 7" id="KW-1133">Transmembrane helix</keyword>
<reference evidence="10 11" key="1">
    <citation type="journal article" date="2016" name="Nat. Commun.">
        <title>Thousands of microbial genomes shed light on interconnected biogeochemical processes in an aquifer system.</title>
        <authorList>
            <person name="Anantharaman K."/>
            <person name="Brown C.T."/>
            <person name="Hug L.A."/>
            <person name="Sharon I."/>
            <person name="Castelle C.J."/>
            <person name="Probst A.J."/>
            <person name="Thomas B.C."/>
            <person name="Singh A."/>
            <person name="Wilkins M.J."/>
            <person name="Karaoz U."/>
            <person name="Brodie E.L."/>
            <person name="Williams K.H."/>
            <person name="Hubbard S.S."/>
            <person name="Banfield J.F."/>
        </authorList>
    </citation>
    <scope>NUCLEOTIDE SEQUENCE [LARGE SCALE GENOMIC DNA]</scope>
</reference>
<dbReference type="GO" id="GO:0006465">
    <property type="term" value="P:signal peptide processing"/>
    <property type="evidence" value="ECO:0007669"/>
    <property type="project" value="TreeGrafter"/>
</dbReference>
<feature type="domain" description="Prepilin peptidase A24 N-terminal" evidence="9">
    <location>
        <begin position="2"/>
        <end position="46"/>
    </location>
</feature>
<keyword evidence="3" id="KW-1003">Cell membrane</keyword>
<dbReference type="GO" id="GO:0004190">
    <property type="term" value="F:aspartic-type endopeptidase activity"/>
    <property type="evidence" value="ECO:0007669"/>
    <property type="project" value="InterPro"/>
</dbReference>
<evidence type="ECO:0000256" key="6">
    <source>
        <dbReference type="ARBA" id="ARBA00023136"/>
    </source>
</evidence>
<evidence type="ECO:0000259" key="9">
    <source>
        <dbReference type="Pfam" id="PF06750"/>
    </source>
</evidence>
<accession>A0A1G2Q0T2</accession>
<gene>
    <name evidence="10" type="ORF">A2991_02930</name>
</gene>
<comment type="subcellular location">
    <subcellularLocation>
        <location evidence="1">Cell membrane</location>
        <topology evidence="1">Multi-pass membrane protein</topology>
    </subcellularLocation>
</comment>
<evidence type="ECO:0000313" key="10">
    <source>
        <dbReference type="EMBL" id="OHA54188.1"/>
    </source>
</evidence>
<dbReference type="Pfam" id="PF01478">
    <property type="entry name" value="Peptidase_A24"/>
    <property type="match status" value="1"/>
</dbReference>
<dbReference type="InterPro" id="IPR000045">
    <property type="entry name" value="Prepilin_IV_endopep_pep"/>
</dbReference>
<dbReference type="Proteomes" id="UP000177865">
    <property type="component" value="Unassembled WGS sequence"/>
</dbReference>
<dbReference type="PANTHER" id="PTHR30487">
    <property type="entry name" value="TYPE 4 PREPILIN-LIKE PROTEINS LEADER PEPTIDE-PROCESSING ENZYME"/>
    <property type="match status" value="1"/>
</dbReference>
<proteinExistence type="inferred from homology"/>
<evidence type="ECO:0000256" key="2">
    <source>
        <dbReference type="ARBA" id="ARBA00005801"/>
    </source>
</evidence>
<dbReference type="InterPro" id="IPR050882">
    <property type="entry name" value="Prepilin_peptidase/N-MTase"/>
</dbReference>
<feature type="transmembrane region" description="Helical" evidence="7">
    <location>
        <begin position="116"/>
        <end position="139"/>
    </location>
</feature>
<evidence type="ECO:0000256" key="3">
    <source>
        <dbReference type="ARBA" id="ARBA00022475"/>
    </source>
</evidence>
<feature type="transmembrane region" description="Helical" evidence="7">
    <location>
        <begin position="191"/>
        <end position="210"/>
    </location>
</feature>
<feature type="transmembrane region" description="Helical" evidence="7">
    <location>
        <begin position="85"/>
        <end position="104"/>
    </location>
</feature>
<feature type="transmembrane region" description="Helical" evidence="7">
    <location>
        <begin position="57"/>
        <end position="79"/>
    </location>
</feature>
<feature type="domain" description="Prepilin type IV endopeptidase peptidase" evidence="8">
    <location>
        <begin position="63"/>
        <end position="175"/>
    </location>
</feature>
<dbReference type="PANTHER" id="PTHR30487:SF0">
    <property type="entry name" value="PREPILIN LEADER PEPTIDASE_N-METHYLTRANSFERASE-RELATED"/>
    <property type="match status" value="1"/>
</dbReference>
<keyword evidence="4 7" id="KW-0812">Transmembrane</keyword>
<name>A0A1G2Q0T2_9BACT</name>
<dbReference type="EMBL" id="MHSZ01000001">
    <property type="protein sequence ID" value="OHA54188.1"/>
    <property type="molecule type" value="Genomic_DNA"/>
</dbReference>
<organism evidence="10 11">
    <name type="scientific">Candidatus Terrybacteria bacterium RIFCSPLOWO2_01_FULL_58_14</name>
    <dbReference type="NCBI Taxonomy" id="1802369"/>
    <lineage>
        <taxon>Bacteria</taxon>
        <taxon>Candidatus Terryibacteriota</taxon>
    </lineage>
</organism>
<evidence type="ECO:0000256" key="1">
    <source>
        <dbReference type="ARBA" id="ARBA00004651"/>
    </source>
</evidence>
<protein>
    <recommendedName>
        <fullName evidence="12">Prepilin peptidase</fullName>
    </recommendedName>
</protein>
<feature type="transmembrane region" description="Helical" evidence="7">
    <location>
        <begin position="159"/>
        <end position="179"/>
    </location>
</feature>
<evidence type="ECO:0000313" key="11">
    <source>
        <dbReference type="Proteomes" id="UP000177865"/>
    </source>
</evidence>
<dbReference type="GO" id="GO:0005886">
    <property type="term" value="C:plasma membrane"/>
    <property type="evidence" value="ECO:0007669"/>
    <property type="project" value="UniProtKB-SubCell"/>
</dbReference>
<sequence length="223" mass="24122">MSWFELIPVLSWLLLRGRCRTCDARIPIRHLLFEVSLGAVFASVAATAPYPVDPWLLGIRFTVLSVLAVVLLADLRYFIIPDTASLGLFVLASFLVLAAARFSVPWASVIPPIEEAILGAIFGATLLGVFALVSRGTWMGWGDVKLATALGVLLGFPDVLLLLAFAFMAGAVVGLVLVGTKRRAMQDLLPFGPFIVLGTLPFLFGFGPAIERFFGLQDFLDIL</sequence>
<comment type="caution">
    <text evidence="10">The sequence shown here is derived from an EMBL/GenBank/DDBJ whole genome shotgun (WGS) entry which is preliminary data.</text>
</comment>
<keyword evidence="6 7" id="KW-0472">Membrane</keyword>
<dbReference type="InterPro" id="IPR010627">
    <property type="entry name" value="Prepilin_pept_A24_N"/>
</dbReference>
<evidence type="ECO:0000256" key="4">
    <source>
        <dbReference type="ARBA" id="ARBA00022692"/>
    </source>
</evidence>
<comment type="similarity">
    <text evidence="2">Belongs to the peptidase A24 family.</text>
</comment>
<evidence type="ECO:0000256" key="7">
    <source>
        <dbReference type="SAM" id="Phobius"/>
    </source>
</evidence>
<dbReference type="Pfam" id="PF06750">
    <property type="entry name" value="A24_N_bact"/>
    <property type="match status" value="1"/>
</dbReference>
<dbReference type="Gene3D" id="1.20.120.1220">
    <property type="match status" value="1"/>
</dbReference>
<evidence type="ECO:0000256" key="5">
    <source>
        <dbReference type="ARBA" id="ARBA00022989"/>
    </source>
</evidence>
<evidence type="ECO:0000259" key="8">
    <source>
        <dbReference type="Pfam" id="PF01478"/>
    </source>
</evidence>
<dbReference type="AlphaFoldDB" id="A0A1G2Q0T2"/>
<evidence type="ECO:0008006" key="12">
    <source>
        <dbReference type="Google" id="ProtNLM"/>
    </source>
</evidence>